<keyword evidence="2" id="KW-1185">Reference proteome</keyword>
<name>A0A0Q2MG39_VIBFU</name>
<protein>
    <submittedName>
        <fullName evidence="1">Uncharacterized protein</fullName>
    </submittedName>
</protein>
<evidence type="ECO:0000313" key="1">
    <source>
        <dbReference type="EMBL" id="KQH86674.1"/>
    </source>
</evidence>
<dbReference type="Proteomes" id="UP000051221">
    <property type="component" value="Unassembled WGS sequence"/>
</dbReference>
<accession>A0A0Q2MG39</accession>
<proteinExistence type="predicted"/>
<dbReference type="InParanoid" id="A0A0Q2MG39"/>
<gene>
    <name evidence="1" type="ORF">AMR76_06175</name>
</gene>
<sequence>MAIENIIASCDAKDIKYENHADRGLLTVQLPKARSFTNVLVTAELAELAIERDIDFLSYKLIDGYEAVWSPTYDVVECEVELPHRSFPFERIFRDNQELTEEGKLLIDTHIADVKVELSAVSDEFNFIDLYKDTGRPRPPMGVDRFERRKSFTSSLKISGLNVTNHDQALNIIKTIFSSICFQIDCKTNMPLMLATERNFYRIGVLNNSTDNLQLTAVTQKYDSEALSLYWYAQSALGMPLLQYLALYQVVEFYYPIYSELTAQKKVSNALKDPCFNSHNEKDIAKIFNIVKTSTSTRSELSQLESTIKECIDSSSLRDWLKSDSKREEYFRSKNAVKLSEYKINSNADDDDLLRQVWQRFYNIRCRIVHTKGAESELDVLHPQSREVKYMTHDIELANFLAHKVLIASSKPIEAV</sequence>
<dbReference type="RefSeq" id="WP_055465622.1">
    <property type="nucleotide sequence ID" value="NZ_LKHS01000005.1"/>
</dbReference>
<dbReference type="EMBL" id="LKHS01000005">
    <property type="protein sequence ID" value="KQH86674.1"/>
    <property type="molecule type" value="Genomic_DNA"/>
</dbReference>
<evidence type="ECO:0000313" key="2">
    <source>
        <dbReference type="Proteomes" id="UP000051221"/>
    </source>
</evidence>
<organism evidence="1 2">
    <name type="scientific">Vibrio furnissii</name>
    <dbReference type="NCBI Taxonomy" id="29494"/>
    <lineage>
        <taxon>Bacteria</taxon>
        <taxon>Pseudomonadati</taxon>
        <taxon>Pseudomonadota</taxon>
        <taxon>Gammaproteobacteria</taxon>
        <taxon>Vibrionales</taxon>
        <taxon>Vibrionaceae</taxon>
        <taxon>Vibrio</taxon>
    </lineage>
</organism>
<dbReference type="AlphaFoldDB" id="A0A0Q2MG39"/>
<comment type="caution">
    <text evidence="1">The sequence shown here is derived from an EMBL/GenBank/DDBJ whole genome shotgun (WGS) entry which is preliminary data.</text>
</comment>
<reference evidence="1 2" key="1">
    <citation type="submission" date="2015-08" db="EMBL/GenBank/DDBJ databases">
        <title>Antibacterial properties of a collection of Vibrionaceae strains.</title>
        <authorList>
            <person name="Giubergia S."/>
        </authorList>
    </citation>
    <scope>NUCLEOTIDE SEQUENCE [LARGE SCALE GENOMIC DNA]</scope>
    <source>
        <strain evidence="1 2">S0821</strain>
    </source>
</reference>